<feature type="transmembrane region" description="Helical" evidence="2">
    <location>
        <begin position="238"/>
        <end position="259"/>
    </location>
</feature>
<gene>
    <name evidence="3" type="ORF">N7G274_006866</name>
</gene>
<evidence type="ECO:0000313" key="3">
    <source>
        <dbReference type="EMBL" id="KAL2040423.1"/>
    </source>
</evidence>
<feature type="transmembrane region" description="Helical" evidence="2">
    <location>
        <begin position="271"/>
        <end position="292"/>
    </location>
</feature>
<keyword evidence="2" id="KW-0812">Transmembrane</keyword>
<comment type="caution">
    <text evidence="3">The sequence shown here is derived from an EMBL/GenBank/DDBJ whole genome shotgun (WGS) entry which is preliminary data.</text>
</comment>
<proteinExistence type="predicted"/>
<feature type="region of interest" description="Disordered" evidence="1">
    <location>
        <begin position="460"/>
        <end position="485"/>
    </location>
</feature>
<sequence>MVRYLNPGGYNHGPENLDGYGISNITVAVIYSVMFYSACVFLWLHRHHPFVRMRNVPLLLASLILLHGYLIMLFLIYTLNGAWPCQVEYWWMNLYLPIGIGLFQAQNQQLLIVSNGQAELVNSDEMYKPLIPKGGRGMGSPGYWLARLRVWWKGANKQRRFECFVIIGIIIQFTVSFVVYNMSRKFNRYGIVSEHTSPALCRRGWEWAPSVIWQFLWNYFFGPYLLWEIRTIRDIYHWRLQTNLTIVAGLPGTPLWLAAVYTDSFASVNKYWIPGMWFAPGLVTMEIVTLGFPIHKIHKHARAVRETELSLARFDEERLESYTDSTMTDSILTRFSDSKHDRMYSSESLDECLVINPDNLQVYASCKELNGENIIFLTRVITFYNTCTHTFRSTCKSSNDFRRARMAMFRIGLSIFVTLVHPRTASYPINISSAIFKRLESIFGPATAIIAREKKHSPSPSIASTISSNATPWDEQDNPAIATPAGDPGLSYPMQAMRKDFPLQSLGRAGLIRIGSGNNSRECIVGAGQGDVVDVRASNDPWKITDTRTADDPWHKVKVPVDFDENVFDEAFKSVRYMVWTETWQRYRRWLCREGRESAI</sequence>
<feature type="transmembrane region" description="Helical" evidence="2">
    <location>
        <begin position="56"/>
        <end position="77"/>
    </location>
</feature>
<evidence type="ECO:0000313" key="4">
    <source>
        <dbReference type="Proteomes" id="UP001590950"/>
    </source>
</evidence>
<evidence type="ECO:0000256" key="2">
    <source>
        <dbReference type="SAM" id="Phobius"/>
    </source>
</evidence>
<keyword evidence="2" id="KW-0472">Membrane</keyword>
<feature type="transmembrane region" description="Helical" evidence="2">
    <location>
        <begin position="161"/>
        <end position="180"/>
    </location>
</feature>
<feature type="transmembrane region" description="Helical" evidence="2">
    <location>
        <begin position="207"/>
        <end position="226"/>
    </location>
</feature>
<reference evidence="3 4" key="1">
    <citation type="submission" date="2024-09" db="EMBL/GenBank/DDBJ databases">
        <title>Rethinking Asexuality: The Enigmatic Case of Functional Sexual Genes in Lepraria (Stereocaulaceae).</title>
        <authorList>
            <person name="Doellman M."/>
            <person name="Sun Y."/>
            <person name="Barcenas-Pena A."/>
            <person name="Lumbsch H.T."/>
            <person name="Grewe F."/>
        </authorList>
    </citation>
    <scope>NUCLEOTIDE SEQUENCE [LARGE SCALE GENOMIC DNA]</scope>
    <source>
        <strain evidence="3 4">Mercado 3170</strain>
    </source>
</reference>
<keyword evidence="2" id="KW-1133">Transmembrane helix</keyword>
<feature type="transmembrane region" description="Helical" evidence="2">
    <location>
        <begin position="20"/>
        <end position="44"/>
    </location>
</feature>
<accession>A0ABR4A412</accession>
<dbReference type="EMBL" id="JBEFKJ010000021">
    <property type="protein sequence ID" value="KAL2040423.1"/>
    <property type="molecule type" value="Genomic_DNA"/>
</dbReference>
<organism evidence="3 4">
    <name type="scientific">Stereocaulon virgatum</name>
    <dbReference type="NCBI Taxonomy" id="373712"/>
    <lineage>
        <taxon>Eukaryota</taxon>
        <taxon>Fungi</taxon>
        <taxon>Dikarya</taxon>
        <taxon>Ascomycota</taxon>
        <taxon>Pezizomycotina</taxon>
        <taxon>Lecanoromycetes</taxon>
        <taxon>OSLEUM clade</taxon>
        <taxon>Lecanoromycetidae</taxon>
        <taxon>Lecanorales</taxon>
        <taxon>Lecanorineae</taxon>
        <taxon>Stereocaulaceae</taxon>
        <taxon>Stereocaulon</taxon>
    </lineage>
</organism>
<evidence type="ECO:0008006" key="5">
    <source>
        <dbReference type="Google" id="ProtNLM"/>
    </source>
</evidence>
<name>A0ABR4A412_9LECA</name>
<protein>
    <recommendedName>
        <fullName evidence="5">Integral membrane protein</fullName>
    </recommendedName>
</protein>
<evidence type="ECO:0000256" key="1">
    <source>
        <dbReference type="SAM" id="MobiDB-lite"/>
    </source>
</evidence>
<feature type="transmembrane region" description="Helical" evidence="2">
    <location>
        <begin position="89"/>
        <end position="105"/>
    </location>
</feature>
<keyword evidence="4" id="KW-1185">Reference proteome</keyword>
<feature type="compositionally biased region" description="Low complexity" evidence="1">
    <location>
        <begin position="460"/>
        <end position="471"/>
    </location>
</feature>
<dbReference type="Proteomes" id="UP001590950">
    <property type="component" value="Unassembled WGS sequence"/>
</dbReference>